<dbReference type="AlphaFoldDB" id="A0A1W2FYJ4"/>
<dbReference type="PANTHER" id="PTHR42951">
    <property type="entry name" value="METALLO-BETA-LACTAMASE DOMAIN-CONTAINING"/>
    <property type="match status" value="1"/>
</dbReference>
<feature type="domain" description="Metallo-beta-lactamase" evidence="1">
    <location>
        <begin position="17"/>
        <end position="214"/>
    </location>
</feature>
<evidence type="ECO:0000313" key="2">
    <source>
        <dbReference type="EMBL" id="SMD26864.1"/>
    </source>
</evidence>
<dbReference type="Proteomes" id="UP000192674">
    <property type="component" value="Unassembled WGS sequence"/>
</dbReference>
<proteinExistence type="predicted"/>
<protein>
    <submittedName>
        <fullName evidence="2">Glyoxylase, beta-lactamase superfamily II</fullName>
    </submittedName>
</protein>
<dbReference type="OrthoDB" id="2971563at2"/>
<dbReference type="InterPro" id="IPR050855">
    <property type="entry name" value="NDM-1-like"/>
</dbReference>
<evidence type="ECO:0000259" key="1">
    <source>
        <dbReference type="SMART" id="SM00849"/>
    </source>
</evidence>
<dbReference type="SMART" id="SM00849">
    <property type="entry name" value="Lactamase_B"/>
    <property type="match status" value="1"/>
</dbReference>
<reference evidence="2 3" key="1">
    <citation type="submission" date="2017-04" db="EMBL/GenBank/DDBJ databases">
        <authorList>
            <person name="Afonso C.L."/>
            <person name="Miller P.J."/>
            <person name="Scott M.A."/>
            <person name="Spackman E."/>
            <person name="Goraichik I."/>
            <person name="Dimitrov K.M."/>
            <person name="Suarez D.L."/>
            <person name="Swayne D.E."/>
        </authorList>
    </citation>
    <scope>NUCLEOTIDE SEQUENCE [LARGE SCALE GENOMIC DNA]</scope>
    <source>
        <strain evidence="2 3">DSM 43828</strain>
    </source>
</reference>
<dbReference type="CDD" id="cd07721">
    <property type="entry name" value="yflN-like_MBL-fold"/>
    <property type="match status" value="1"/>
</dbReference>
<dbReference type="RefSeq" id="WP_084434507.1">
    <property type="nucleotide sequence ID" value="NZ_FWXV01000017.1"/>
</dbReference>
<dbReference type="SUPFAM" id="SSF56281">
    <property type="entry name" value="Metallo-hydrolase/oxidoreductase"/>
    <property type="match status" value="1"/>
</dbReference>
<gene>
    <name evidence="2" type="ORF">SAMN05661093_10451</name>
</gene>
<organism evidence="2 3">
    <name type="scientific">Kibdelosporangium aridum</name>
    <dbReference type="NCBI Taxonomy" id="2030"/>
    <lineage>
        <taxon>Bacteria</taxon>
        <taxon>Bacillati</taxon>
        <taxon>Actinomycetota</taxon>
        <taxon>Actinomycetes</taxon>
        <taxon>Pseudonocardiales</taxon>
        <taxon>Pseudonocardiaceae</taxon>
        <taxon>Kibdelosporangium</taxon>
    </lineage>
</organism>
<dbReference type="Gene3D" id="3.60.15.10">
    <property type="entry name" value="Ribonuclease Z/Hydroxyacylglutathione hydrolase-like"/>
    <property type="match status" value="1"/>
</dbReference>
<dbReference type="Pfam" id="PF00753">
    <property type="entry name" value="Lactamase_B"/>
    <property type="match status" value="1"/>
</dbReference>
<keyword evidence="3" id="KW-1185">Reference proteome</keyword>
<dbReference type="InterPro" id="IPR036866">
    <property type="entry name" value="RibonucZ/Hydroxyglut_hydro"/>
</dbReference>
<dbReference type="InterPro" id="IPR001279">
    <property type="entry name" value="Metallo-B-lactamas"/>
</dbReference>
<evidence type="ECO:0000313" key="3">
    <source>
        <dbReference type="Proteomes" id="UP000192674"/>
    </source>
</evidence>
<accession>A0A1W2FYJ4</accession>
<name>A0A1W2FYJ4_KIBAR</name>
<sequence>MGIMALRPFLYQVQLKFGQAYLWQDGSEFTLIDTGIPGSAEDIHDALRYHLQRDTSAIRRILITHAHEDHYGSAADIRAWHGAPVHVHAADAAVVRGEARQAPPVLTEFDKPIWEQIQALGIPGMDVPPSTVDVELSGGEVLDFGGGAQILHVPGHTPGSIAIYLPEHKTLFTGDTVANEGGVLLGVFNQDEDLMLDGFRRLADLDVETVCFGHGEPIVEGAGAALRAAVNSHQKRRPINA</sequence>
<dbReference type="EMBL" id="FWXV01000017">
    <property type="protein sequence ID" value="SMD26864.1"/>
    <property type="molecule type" value="Genomic_DNA"/>
</dbReference>